<reference evidence="1 2" key="1">
    <citation type="submission" date="2019-03" db="EMBL/GenBank/DDBJ databases">
        <title>First draft genome of Liparis tanakae, snailfish: a comprehensive survey of snailfish specific genes.</title>
        <authorList>
            <person name="Kim W."/>
            <person name="Song I."/>
            <person name="Jeong J.-H."/>
            <person name="Kim D."/>
            <person name="Kim S."/>
            <person name="Ryu S."/>
            <person name="Song J.Y."/>
            <person name="Lee S.K."/>
        </authorList>
    </citation>
    <scope>NUCLEOTIDE SEQUENCE [LARGE SCALE GENOMIC DNA]</scope>
    <source>
        <tissue evidence="1">Muscle</tissue>
    </source>
</reference>
<gene>
    <name evidence="1" type="ORF">EYF80_020360</name>
</gene>
<dbReference type="EMBL" id="SRLO01000176">
    <property type="protein sequence ID" value="TNN69359.1"/>
    <property type="molecule type" value="Genomic_DNA"/>
</dbReference>
<dbReference type="AlphaFoldDB" id="A0A4Z2HU70"/>
<organism evidence="1 2">
    <name type="scientific">Liparis tanakae</name>
    <name type="common">Tanaka's snailfish</name>
    <dbReference type="NCBI Taxonomy" id="230148"/>
    <lineage>
        <taxon>Eukaryota</taxon>
        <taxon>Metazoa</taxon>
        <taxon>Chordata</taxon>
        <taxon>Craniata</taxon>
        <taxon>Vertebrata</taxon>
        <taxon>Euteleostomi</taxon>
        <taxon>Actinopterygii</taxon>
        <taxon>Neopterygii</taxon>
        <taxon>Teleostei</taxon>
        <taxon>Neoteleostei</taxon>
        <taxon>Acanthomorphata</taxon>
        <taxon>Eupercaria</taxon>
        <taxon>Perciformes</taxon>
        <taxon>Cottioidei</taxon>
        <taxon>Cottales</taxon>
        <taxon>Liparidae</taxon>
        <taxon>Liparis</taxon>
    </lineage>
</organism>
<name>A0A4Z2HU70_9TELE</name>
<proteinExistence type="predicted"/>
<accession>A0A4Z2HU70</accession>
<comment type="caution">
    <text evidence="1">The sequence shown here is derived from an EMBL/GenBank/DDBJ whole genome shotgun (WGS) entry which is preliminary data.</text>
</comment>
<keyword evidence="2" id="KW-1185">Reference proteome</keyword>
<sequence>MVMASSNRSWSYWRYLPRFFLGCLSLSRTPPSSESSREDPRGPRRCGDWLALPGQPCGKKGGLSLKRDEGLAVAIEEPTKPSIDETRCGACRGLESIPELGKRVGECLLKTAGLIEAPPISARSAHAATFCRTRRASPPNIDDITLYDVTSSLESLLPGAS</sequence>
<evidence type="ECO:0000313" key="1">
    <source>
        <dbReference type="EMBL" id="TNN69359.1"/>
    </source>
</evidence>
<dbReference type="Proteomes" id="UP000314294">
    <property type="component" value="Unassembled WGS sequence"/>
</dbReference>
<protein>
    <submittedName>
        <fullName evidence="1">Uncharacterized protein</fullName>
    </submittedName>
</protein>
<evidence type="ECO:0000313" key="2">
    <source>
        <dbReference type="Proteomes" id="UP000314294"/>
    </source>
</evidence>